<accession>I1X5A7</accession>
<dbReference type="AlphaFoldDB" id="I1X5A7"/>
<proteinExistence type="predicted"/>
<dbReference type="GO" id="GO:1990228">
    <property type="term" value="C:sulfurtransferase complex"/>
    <property type="evidence" value="ECO:0007669"/>
    <property type="project" value="TreeGrafter"/>
</dbReference>
<dbReference type="InterPro" id="IPR007215">
    <property type="entry name" value="Sulphur_relay_TusB/DsrH"/>
</dbReference>
<dbReference type="InterPro" id="IPR027396">
    <property type="entry name" value="DsrEFH-like"/>
</dbReference>
<dbReference type="PANTHER" id="PTHR37526">
    <property type="entry name" value="PROTEIN TUSB"/>
    <property type="match status" value="1"/>
</dbReference>
<name>I1X5A7_9BACT</name>
<dbReference type="NCBIfam" id="TIGR03011">
    <property type="entry name" value="sulf_tusB_dsrH"/>
    <property type="match status" value="1"/>
</dbReference>
<gene>
    <name evidence="1" type="primary">dsrH</name>
    <name evidence="1" type="ORF">ws085G8_0012</name>
</gene>
<sequence length="103" mass="11190">MSKMLHLVNKSPFDRNALDSCLRLATAGSSVLLLEDGVYAALNKATSAEAVKERMDDMTFYVLGPDVSARGLDDTPLIDGINVVDYGGFVDLVVEHEVSQSWL</sequence>
<dbReference type="GO" id="GO:0002143">
    <property type="term" value="P:tRNA wobble position uridine thiolation"/>
    <property type="evidence" value="ECO:0007669"/>
    <property type="project" value="InterPro"/>
</dbReference>
<dbReference type="Pfam" id="PF04077">
    <property type="entry name" value="DsrH"/>
    <property type="match status" value="1"/>
</dbReference>
<dbReference type="PANTHER" id="PTHR37526:SF1">
    <property type="entry name" value="PROTEIN TUSB"/>
    <property type="match status" value="1"/>
</dbReference>
<dbReference type="EMBL" id="JQ256788">
    <property type="protein sequence ID" value="AFI78682.1"/>
    <property type="molecule type" value="Genomic_DNA"/>
</dbReference>
<organism evidence="1">
    <name type="scientific">uncultured bacterium ws085G8</name>
    <dbReference type="NCBI Taxonomy" id="1131825"/>
    <lineage>
        <taxon>Bacteria</taxon>
        <taxon>environmental samples</taxon>
    </lineage>
</organism>
<reference evidence="1" key="1">
    <citation type="journal article" date="2012" name="ISME J.">
        <title>Roseobacter clade bacteria are abundant in coastal sediments and encode a novel combination of sulfur oxidation genes.</title>
        <authorList>
            <person name="Lenk S."/>
            <person name="Moraru C."/>
            <person name="Hahnke S."/>
            <person name="Arnds J."/>
            <person name="Richter M."/>
            <person name="Kube M."/>
            <person name="Reinhardt R."/>
            <person name="Brinkhoff T."/>
            <person name="Harder J."/>
            <person name="Amann R."/>
            <person name="Mussmann M."/>
        </authorList>
    </citation>
    <scope>NUCLEOTIDE SEQUENCE</scope>
</reference>
<protein>
    <submittedName>
        <fullName evidence="1">Intracellular sulfur oxidation protein DsrH</fullName>
    </submittedName>
</protein>
<dbReference type="SUPFAM" id="SSF75169">
    <property type="entry name" value="DsrEFH-like"/>
    <property type="match status" value="1"/>
</dbReference>
<evidence type="ECO:0000313" key="1">
    <source>
        <dbReference type="EMBL" id="AFI78682.1"/>
    </source>
</evidence>
<dbReference type="Gene3D" id="3.40.1260.10">
    <property type="entry name" value="DsrEFH-like"/>
    <property type="match status" value="1"/>
</dbReference>